<gene>
    <name evidence="1" type="ORF">AS030_05080</name>
</gene>
<reference evidence="1 2" key="1">
    <citation type="journal article" date="2014" name="Antonie Van Leeuwenhoek">
        <title>Fictibacillus enclensis sp. nov., isolated from marine sediment.</title>
        <authorList>
            <person name="Dastager S.G."/>
            <person name="Mawlankar R."/>
            <person name="Srinivasan K."/>
            <person name="Tang S.K."/>
            <person name="Lee J.C."/>
            <person name="Ramana V.V."/>
            <person name="Shouche Y.S."/>
        </authorList>
    </citation>
    <scope>NUCLEOTIDE SEQUENCE [LARGE SCALE GENOMIC DNA]</scope>
    <source>
        <strain evidence="1 2">NIO-1003</strain>
    </source>
</reference>
<accession>A0A0V8JD15</accession>
<organism evidence="1 2">
    <name type="scientific">Fictibacillus enclensis</name>
    <dbReference type="NCBI Taxonomy" id="1017270"/>
    <lineage>
        <taxon>Bacteria</taxon>
        <taxon>Bacillati</taxon>
        <taxon>Bacillota</taxon>
        <taxon>Bacilli</taxon>
        <taxon>Bacillales</taxon>
        <taxon>Fictibacillaceae</taxon>
        <taxon>Fictibacillus</taxon>
    </lineage>
</organism>
<keyword evidence="2" id="KW-1185">Reference proteome</keyword>
<proteinExistence type="predicted"/>
<evidence type="ECO:0000313" key="1">
    <source>
        <dbReference type="EMBL" id="KSU84901.1"/>
    </source>
</evidence>
<name>A0A0V8JD15_9BACL</name>
<comment type="caution">
    <text evidence="1">The sequence shown here is derived from an EMBL/GenBank/DDBJ whole genome shotgun (WGS) entry which is preliminary data.</text>
</comment>
<dbReference type="Proteomes" id="UP000054099">
    <property type="component" value="Unassembled WGS sequence"/>
</dbReference>
<protein>
    <submittedName>
        <fullName evidence="1">Uncharacterized protein</fullName>
    </submittedName>
</protein>
<sequence length="90" mass="10314">MYYHDLRYLLQARRMYSNFLTATSLSIVRGQEPNISELLEPGNTKNNPSKFLYDMHTKKMKKVAYGTEKGSRLAITYGTVAICDCVVRSD</sequence>
<evidence type="ECO:0000313" key="2">
    <source>
        <dbReference type="Proteomes" id="UP000054099"/>
    </source>
</evidence>
<dbReference type="EMBL" id="LNQN01000001">
    <property type="protein sequence ID" value="KSU84901.1"/>
    <property type="molecule type" value="Genomic_DNA"/>
</dbReference>
<dbReference type="AlphaFoldDB" id="A0A0V8JD15"/>